<name>A0A6L9XT73_9MICO</name>
<dbReference type="Proteomes" id="UP000474967">
    <property type="component" value="Unassembled WGS sequence"/>
</dbReference>
<reference evidence="2 3" key="1">
    <citation type="journal article" date="2014" name="J. Microbiol.">
        <title>Diaminobutyricibacter tongyongensis gen. nov., sp. nov. and Homoserinibacter gongjuensis gen. nov., sp. nov. belong to the family Microbacteriaceae.</title>
        <authorList>
            <person name="Kim S.J."/>
            <person name="Ahn J.H."/>
            <person name="Weon H.Y."/>
            <person name="Hamada M."/>
            <person name="Suzuki K."/>
            <person name="Kwon S.W."/>
        </authorList>
    </citation>
    <scope>NUCLEOTIDE SEQUENCE [LARGE SCALE GENOMIC DNA]</scope>
    <source>
        <strain evidence="2 3">NBRC 108724</strain>
    </source>
</reference>
<evidence type="ECO:0000313" key="2">
    <source>
        <dbReference type="EMBL" id="NEN04610.1"/>
    </source>
</evidence>
<dbReference type="EMBL" id="JAAGWY010000001">
    <property type="protein sequence ID" value="NEN04610.1"/>
    <property type="molecule type" value="Genomic_DNA"/>
</dbReference>
<comment type="caution">
    <text evidence="2">The sequence shown here is derived from an EMBL/GenBank/DDBJ whole genome shotgun (WGS) entry which is preliminary data.</text>
</comment>
<keyword evidence="3" id="KW-1185">Reference proteome</keyword>
<dbReference type="InterPro" id="IPR025159">
    <property type="entry name" value="AbiEi_N"/>
</dbReference>
<protein>
    <recommendedName>
        <fullName evidence="1">AbiEi antitoxin N-terminal domain-containing protein</fullName>
    </recommendedName>
</protein>
<gene>
    <name evidence="2" type="ORF">G3T36_01865</name>
</gene>
<dbReference type="AlphaFoldDB" id="A0A6L9XT73"/>
<evidence type="ECO:0000259" key="1">
    <source>
        <dbReference type="Pfam" id="PF13338"/>
    </source>
</evidence>
<organism evidence="2 3">
    <name type="scientific">Leifsonia tongyongensis</name>
    <dbReference type="NCBI Taxonomy" id="1268043"/>
    <lineage>
        <taxon>Bacteria</taxon>
        <taxon>Bacillati</taxon>
        <taxon>Actinomycetota</taxon>
        <taxon>Actinomycetes</taxon>
        <taxon>Micrococcales</taxon>
        <taxon>Microbacteriaceae</taxon>
        <taxon>Leifsonia</taxon>
    </lineage>
</organism>
<sequence>MKTKLDAITKDTFTFTDARNAGLQVRDLQKLLEQNQIERLSRGRYRRTDAPNSDLNLVEITTRAPLATICLTSALSRYDLIDAIPDKLDIALPRNTRHPKTTAAVHWHSFDKPTFTLERHEEPIDGSDLTIGIYSPERSIIDAFRLRGYVGYEIATEALRNWLRLRGSRPAKLINIARQIPRSEAPLRTALEFLT</sequence>
<evidence type="ECO:0000313" key="3">
    <source>
        <dbReference type="Proteomes" id="UP000474967"/>
    </source>
</evidence>
<dbReference type="Pfam" id="PF13338">
    <property type="entry name" value="AbiEi_4"/>
    <property type="match status" value="1"/>
</dbReference>
<feature type="domain" description="AbiEi antitoxin N-terminal" evidence="1">
    <location>
        <begin position="5"/>
        <end position="47"/>
    </location>
</feature>
<dbReference type="RefSeq" id="WP_163287712.1">
    <property type="nucleotide sequence ID" value="NZ_JAAGWY010000001.1"/>
</dbReference>
<proteinExistence type="predicted"/>
<accession>A0A6L9XT73</accession>